<protein>
    <submittedName>
        <fullName evidence="1">Uncharacterized protein</fullName>
    </submittedName>
</protein>
<name>A0A2S6H8F2_9GAMM</name>
<gene>
    <name evidence="1" type="ORF">B0F88_101278</name>
</gene>
<sequence>MGLDHPEQTVWRRNATTLIFRTDTNGNSLEIDLSKLAGAEIQACTRIDSYIKVGDPREPQPYVHAPEMAFDLSGDALLAQSRFV</sequence>
<dbReference type="RefSeq" id="WP_219820746.1">
    <property type="nucleotide sequence ID" value="NZ_PTIY01000001.1"/>
</dbReference>
<dbReference type="Proteomes" id="UP000238071">
    <property type="component" value="Unassembled WGS sequence"/>
</dbReference>
<dbReference type="EMBL" id="PTIY01000001">
    <property type="protein sequence ID" value="PPK73747.1"/>
    <property type="molecule type" value="Genomic_DNA"/>
</dbReference>
<reference evidence="1 2" key="1">
    <citation type="submission" date="2018-02" db="EMBL/GenBank/DDBJ databases">
        <title>Subsurface microbial communities from deep shales in Ohio and West Virginia, USA.</title>
        <authorList>
            <person name="Wrighton K."/>
        </authorList>
    </citation>
    <scope>NUCLEOTIDE SEQUENCE [LARGE SCALE GENOMIC DNA]</scope>
    <source>
        <strain evidence="1 2">OWC-G53F</strain>
    </source>
</reference>
<keyword evidence="2" id="KW-1185">Reference proteome</keyword>
<evidence type="ECO:0000313" key="1">
    <source>
        <dbReference type="EMBL" id="PPK73747.1"/>
    </source>
</evidence>
<proteinExistence type="predicted"/>
<evidence type="ECO:0000313" key="2">
    <source>
        <dbReference type="Proteomes" id="UP000238071"/>
    </source>
</evidence>
<organism evidence="1 2">
    <name type="scientific">Methylobacter tundripaludum</name>
    <dbReference type="NCBI Taxonomy" id="173365"/>
    <lineage>
        <taxon>Bacteria</taxon>
        <taxon>Pseudomonadati</taxon>
        <taxon>Pseudomonadota</taxon>
        <taxon>Gammaproteobacteria</taxon>
        <taxon>Methylococcales</taxon>
        <taxon>Methylococcaceae</taxon>
        <taxon>Methylobacter</taxon>
    </lineage>
</organism>
<dbReference type="AlphaFoldDB" id="A0A2S6H8F2"/>
<accession>A0A2S6H8F2</accession>
<comment type="caution">
    <text evidence="1">The sequence shown here is derived from an EMBL/GenBank/DDBJ whole genome shotgun (WGS) entry which is preliminary data.</text>
</comment>